<evidence type="ECO:0000256" key="3">
    <source>
        <dbReference type="ARBA" id="ARBA00022475"/>
    </source>
</evidence>
<dbReference type="Pfam" id="PF02608">
    <property type="entry name" value="Bmp"/>
    <property type="match status" value="1"/>
</dbReference>
<dbReference type="InterPro" id="IPR028082">
    <property type="entry name" value="Peripla_BP_I"/>
</dbReference>
<gene>
    <name evidence="9" type="ORF">DCMF_07425</name>
</gene>
<dbReference type="PANTHER" id="PTHR34296:SF2">
    <property type="entry name" value="ABC TRANSPORTER GUANOSINE-BINDING PROTEIN NUPN"/>
    <property type="match status" value="1"/>
</dbReference>
<name>A0A3G1L1B1_FORW1</name>
<evidence type="ECO:0000256" key="7">
    <source>
        <dbReference type="SAM" id="SignalP"/>
    </source>
</evidence>
<evidence type="ECO:0000256" key="1">
    <source>
        <dbReference type="ARBA" id="ARBA00004193"/>
    </source>
</evidence>
<proteinExistence type="inferred from homology"/>
<feature type="signal peptide" evidence="7">
    <location>
        <begin position="1"/>
        <end position="21"/>
    </location>
</feature>
<feature type="chain" id="PRO_5039103779" description="ABC transporter substrate-binding protein PnrA-like domain-containing protein" evidence="7">
    <location>
        <begin position="22"/>
        <end position="343"/>
    </location>
</feature>
<dbReference type="CDD" id="cd06304">
    <property type="entry name" value="PBP1_BmpA_Med_PnrA-like"/>
    <property type="match status" value="1"/>
</dbReference>
<evidence type="ECO:0000313" key="9">
    <source>
        <dbReference type="EMBL" id="ATW28434.1"/>
    </source>
</evidence>
<dbReference type="EMBL" id="CP017634">
    <property type="protein sequence ID" value="ATW28434.1"/>
    <property type="molecule type" value="Genomic_DNA"/>
</dbReference>
<organism evidence="9 10">
    <name type="scientific">Formimonas warabiya</name>
    <dbReference type="NCBI Taxonomy" id="1761012"/>
    <lineage>
        <taxon>Bacteria</taxon>
        <taxon>Bacillati</taxon>
        <taxon>Bacillota</taxon>
        <taxon>Clostridia</taxon>
        <taxon>Eubacteriales</taxon>
        <taxon>Peptococcaceae</taxon>
        <taxon>Candidatus Formimonas</taxon>
    </lineage>
</organism>
<dbReference type="Gene3D" id="3.40.50.2300">
    <property type="match status" value="2"/>
</dbReference>
<dbReference type="SUPFAM" id="SSF53822">
    <property type="entry name" value="Periplasmic binding protein-like I"/>
    <property type="match status" value="1"/>
</dbReference>
<feature type="domain" description="ABC transporter substrate-binding protein PnrA-like" evidence="8">
    <location>
        <begin position="43"/>
        <end position="335"/>
    </location>
</feature>
<keyword evidence="3" id="KW-1003">Cell membrane</keyword>
<evidence type="ECO:0000256" key="6">
    <source>
        <dbReference type="ARBA" id="ARBA00023288"/>
    </source>
</evidence>
<dbReference type="KEGG" id="fwa:DCMF_07425"/>
<sequence length="343" mass="36488">MTMGLVLICCLLFIFSFGCGSNQNSTTGEENTADTSNDAKTLKVAMLMSGPISDGGYNASAYQGLMDSKKELGIEVAYSESVPLAEYEAAFRDYAMQGYDIVIGHGFEFQDGALKVAKEFPDVKFLVVSGNQGQEPNMASINLKTEETGYLMGALAGMMTKSNKIGAVGGAPVPPIVAPIEAFKQGARLVNPEVEILDSYIGSWDDVDKAKETAIAMINKGADIVMPIASMAGVGVIKGAQEKGAYALGYSADQNDIAPGTVLSSGILSIPDAIRLTLKDIKDGKFKAGVINYGLKDGVLKIAPYHEAEKLVPKDVQDKMEQIEQDIINGAIQVEFIDQQTSN</sequence>
<protein>
    <recommendedName>
        <fullName evidence="8">ABC transporter substrate-binding protein PnrA-like domain-containing protein</fullName>
    </recommendedName>
</protein>
<comment type="similarity">
    <text evidence="2">Belongs to the BMP lipoprotein family.</text>
</comment>
<reference evidence="9 10" key="1">
    <citation type="submission" date="2016-10" db="EMBL/GenBank/DDBJ databases">
        <title>Complete Genome Sequence of Peptococcaceae strain DCMF.</title>
        <authorList>
            <person name="Edwards R.J."/>
            <person name="Holland S.I."/>
            <person name="Deshpande N.P."/>
            <person name="Wong Y.K."/>
            <person name="Ertan H."/>
            <person name="Manefield M."/>
            <person name="Russell T.L."/>
            <person name="Lee M.J."/>
        </authorList>
    </citation>
    <scope>NUCLEOTIDE SEQUENCE [LARGE SCALE GENOMIC DNA]</scope>
    <source>
        <strain evidence="9 10">DCMF</strain>
    </source>
</reference>
<evidence type="ECO:0000313" key="10">
    <source>
        <dbReference type="Proteomes" id="UP000323521"/>
    </source>
</evidence>
<evidence type="ECO:0000256" key="4">
    <source>
        <dbReference type="ARBA" id="ARBA00022729"/>
    </source>
</evidence>
<dbReference type="PANTHER" id="PTHR34296">
    <property type="entry name" value="TRANSCRIPTIONAL ACTIVATOR PROTEIN MED"/>
    <property type="match status" value="1"/>
</dbReference>
<accession>A0A3G1L1B1</accession>
<keyword evidence="4 7" id="KW-0732">Signal</keyword>
<evidence type="ECO:0000259" key="8">
    <source>
        <dbReference type="Pfam" id="PF02608"/>
    </source>
</evidence>
<dbReference type="AlphaFoldDB" id="A0A3G1L1B1"/>
<dbReference type="InterPro" id="IPR050957">
    <property type="entry name" value="BMP_lipoprotein"/>
</dbReference>
<evidence type="ECO:0000256" key="2">
    <source>
        <dbReference type="ARBA" id="ARBA00008610"/>
    </source>
</evidence>
<dbReference type="InterPro" id="IPR003760">
    <property type="entry name" value="PnrA-like"/>
</dbReference>
<evidence type="ECO:0000256" key="5">
    <source>
        <dbReference type="ARBA" id="ARBA00023136"/>
    </source>
</evidence>
<dbReference type="GO" id="GO:0005886">
    <property type="term" value="C:plasma membrane"/>
    <property type="evidence" value="ECO:0007669"/>
    <property type="project" value="UniProtKB-SubCell"/>
</dbReference>
<comment type="subcellular location">
    <subcellularLocation>
        <location evidence="1">Cell membrane</location>
        <topology evidence="1">Lipid-anchor</topology>
    </subcellularLocation>
</comment>
<dbReference type="Proteomes" id="UP000323521">
    <property type="component" value="Chromosome"/>
</dbReference>
<keyword evidence="6" id="KW-0449">Lipoprotein</keyword>
<keyword evidence="10" id="KW-1185">Reference proteome</keyword>
<keyword evidence="5" id="KW-0472">Membrane</keyword>